<name>A0ABS1KNS2_9BACT</name>
<proteinExistence type="predicted"/>
<organism evidence="1 2">
    <name type="scientific">Chryseolinea lacunae</name>
    <dbReference type="NCBI Taxonomy" id="2801331"/>
    <lineage>
        <taxon>Bacteria</taxon>
        <taxon>Pseudomonadati</taxon>
        <taxon>Bacteroidota</taxon>
        <taxon>Cytophagia</taxon>
        <taxon>Cytophagales</taxon>
        <taxon>Fulvivirgaceae</taxon>
        <taxon>Chryseolinea</taxon>
    </lineage>
</organism>
<sequence length="89" mass="10075">MSHVKFESHITQTSAQEKVSETKVEKFSDAITQILRTEAAAKLKKLVYVFITVRQVTPTTFSYTVDDSRDQISSSAQAAIKTKFEEVFK</sequence>
<dbReference type="Proteomes" id="UP000613030">
    <property type="component" value="Unassembled WGS sequence"/>
</dbReference>
<dbReference type="RefSeq" id="WP_202008499.1">
    <property type="nucleotide sequence ID" value="NZ_JAERRB010000002.1"/>
</dbReference>
<protein>
    <submittedName>
        <fullName evidence="1">Uncharacterized protein</fullName>
    </submittedName>
</protein>
<dbReference type="EMBL" id="JAERRB010000002">
    <property type="protein sequence ID" value="MBL0741138.1"/>
    <property type="molecule type" value="Genomic_DNA"/>
</dbReference>
<accession>A0ABS1KNS2</accession>
<evidence type="ECO:0000313" key="1">
    <source>
        <dbReference type="EMBL" id="MBL0741138.1"/>
    </source>
</evidence>
<comment type="caution">
    <text evidence="1">The sequence shown here is derived from an EMBL/GenBank/DDBJ whole genome shotgun (WGS) entry which is preliminary data.</text>
</comment>
<evidence type="ECO:0000313" key="2">
    <source>
        <dbReference type="Proteomes" id="UP000613030"/>
    </source>
</evidence>
<reference evidence="1 2" key="1">
    <citation type="submission" date="2021-01" db="EMBL/GenBank/DDBJ databases">
        <title>Chryseolinea sp. Jin1 Genome sequencing and assembly.</title>
        <authorList>
            <person name="Kim I."/>
        </authorList>
    </citation>
    <scope>NUCLEOTIDE SEQUENCE [LARGE SCALE GENOMIC DNA]</scope>
    <source>
        <strain evidence="1 2">Jin1</strain>
    </source>
</reference>
<keyword evidence="2" id="KW-1185">Reference proteome</keyword>
<gene>
    <name evidence="1" type="ORF">JI741_07895</name>
</gene>